<evidence type="ECO:0000313" key="3">
    <source>
        <dbReference type="EMBL" id="KAK4503611.1"/>
    </source>
</evidence>
<dbReference type="Pfam" id="PF13193">
    <property type="entry name" value="AMP-binding_C"/>
    <property type="match status" value="1"/>
</dbReference>
<name>A0ABR0EPT0_ZASCE</name>
<dbReference type="InterPro" id="IPR025110">
    <property type="entry name" value="AMP-bd_C"/>
</dbReference>
<dbReference type="InterPro" id="IPR042099">
    <property type="entry name" value="ANL_N_sf"/>
</dbReference>
<proteinExistence type="predicted"/>
<dbReference type="InterPro" id="IPR020845">
    <property type="entry name" value="AMP-binding_CS"/>
</dbReference>
<dbReference type="Pfam" id="PF00501">
    <property type="entry name" value="AMP-binding"/>
    <property type="match status" value="1"/>
</dbReference>
<dbReference type="CDD" id="cd05911">
    <property type="entry name" value="Firefly_Luc_like"/>
    <property type="match status" value="1"/>
</dbReference>
<dbReference type="SUPFAM" id="SSF56801">
    <property type="entry name" value="Acetyl-CoA synthetase-like"/>
    <property type="match status" value="1"/>
</dbReference>
<comment type="caution">
    <text evidence="3">The sequence shown here is derived from an EMBL/GenBank/DDBJ whole genome shotgun (WGS) entry which is preliminary data.</text>
</comment>
<feature type="domain" description="AMP-dependent synthetase/ligase" evidence="1">
    <location>
        <begin position="29"/>
        <end position="398"/>
    </location>
</feature>
<protein>
    <recommendedName>
        <fullName evidence="5">Acetyl-CoA synthetase-like protein</fullName>
    </recommendedName>
</protein>
<dbReference type="EMBL" id="JAXOVC010000003">
    <property type="protein sequence ID" value="KAK4503611.1"/>
    <property type="molecule type" value="Genomic_DNA"/>
</dbReference>
<dbReference type="Proteomes" id="UP001305779">
    <property type="component" value="Unassembled WGS sequence"/>
</dbReference>
<keyword evidence="4" id="KW-1185">Reference proteome</keyword>
<accession>A0ABR0EPT0</accession>
<gene>
    <name evidence="3" type="ORF">PRZ48_004526</name>
</gene>
<evidence type="ECO:0000313" key="4">
    <source>
        <dbReference type="Proteomes" id="UP001305779"/>
    </source>
</evidence>
<feature type="domain" description="AMP-binding enzyme C-terminal" evidence="2">
    <location>
        <begin position="450"/>
        <end position="526"/>
    </location>
</feature>
<dbReference type="PANTHER" id="PTHR24096">
    <property type="entry name" value="LONG-CHAIN-FATTY-ACID--COA LIGASE"/>
    <property type="match status" value="1"/>
</dbReference>
<dbReference type="Gene3D" id="3.40.50.12780">
    <property type="entry name" value="N-terminal domain of ligase-like"/>
    <property type="match status" value="1"/>
</dbReference>
<evidence type="ECO:0008006" key="5">
    <source>
        <dbReference type="Google" id="ProtNLM"/>
    </source>
</evidence>
<dbReference type="InterPro" id="IPR000873">
    <property type="entry name" value="AMP-dep_synth/lig_dom"/>
</dbReference>
<dbReference type="PANTHER" id="PTHR24096:SF265">
    <property type="entry name" value="ENZYME, PUTATIVE (AFU_ORTHOLOGUE AFUA_5G14270)-RELATED"/>
    <property type="match status" value="1"/>
</dbReference>
<evidence type="ECO:0000259" key="2">
    <source>
        <dbReference type="Pfam" id="PF13193"/>
    </source>
</evidence>
<dbReference type="PROSITE" id="PS00455">
    <property type="entry name" value="AMP_BINDING"/>
    <property type="match status" value="1"/>
</dbReference>
<reference evidence="3 4" key="1">
    <citation type="journal article" date="2023" name="G3 (Bethesda)">
        <title>A chromosome-level genome assembly of Zasmidium syzygii isolated from banana leaves.</title>
        <authorList>
            <person name="van Westerhoven A.C."/>
            <person name="Mehrabi R."/>
            <person name="Talebi R."/>
            <person name="Steentjes M.B.F."/>
            <person name="Corcolon B."/>
            <person name="Chong P.A."/>
            <person name="Kema G.H.J."/>
            <person name="Seidl M.F."/>
        </authorList>
    </citation>
    <scope>NUCLEOTIDE SEQUENCE [LARGE SCALE GENOMIC DNA]</scope>
    <source>
        <strain evidence="3 4">P124</strain>
    </source>
</reference>
<evidence type="ECO:0000259" key="1">
    <source>
        <dbReference type="Pfam" id="PF00501"/>
    </source>
</evidence>
<dbReference type="Gene3D" id="3.30.300.30">
    <property type="match status" value="1"/>
</dbReference>
<organism evidence="3 4">
    <name type="scientific">Zasmidium cellare</name>
    <name type="common">Wine cellar mold</name>
    <name type="synonym">Racodium cellare</name>
    <dbReference type="NCBI Taxonomy" id="395010"/>
    <lineage>
        <taxon>Eukaryota</taxon>
        <taxon>Fungi</taxon>
        <taxon>Dikarya</taxon>
        <taxon>Ascomycota</taxon>
        <taxon>Pezizomycotina</taxon>
        <taxon>Dothideomycetes</taxon>
        <taxon>Dothideomycetidae</taxon>
        <taxon>Mycosphaerellales</taxon>
        <taxon>Mycosphaerellaceae</taxon>
        <taxon>Zasmidium</taxon>
    </lineage>
</organism>
<sequence length="544" mass="59497">MPLLAQCHIPIPTKDILSFCYENRHTYDQDKPIYIDTATNESISANQAYGYIRKLIAGWRAIGLKKGDCVCIHSFNHLFYPILVQSIIGAGGIFLGTNPSYTSYELEHALKTSKTKFLIAAPDLLSAPKTAAKTIGIPDSNILLFSDSNHTNHKSWQTLLTHGSEDWISFDDEWTSKNTAAFLMFSSGTTGLPKAAQVSHHNLIAQHTLVHENPSHPTPFPLSSLQSLPFFHAAAAPYTHVSTLRSGYPSHIMRRFEPWAYLDAVAKYQTTRIMVVPPMVIALLECARLDSALVRRSLSSVQQAVAGAAPLSAETQARLQTLLPPTTPFTQLWAMTETACIASYFYPPLNDATGSVGTFLPNLDVKLVDVDDPDLEVGPYDTRGEICIRGPTVVRGYLDNPAANAESWDAEGYFHTGDIAVCEGRTGLWYIVDRKKELIKVRGFQCAPAEIEGVLLQHPGVADVAVIGVDGGASGEVPRAFVVRRGGVDVSEESVKGWVKERLAGYKQLEGGVRFVEGIPKNASGKILKRVLREGVKREGGVKL</sequence>
<dbReference type="InterPro" id="IPR045851">
    <property type="entry name" value="AMP-bd_C_sf"/>
</dbReference>